<gene>
    <name evidence="2" type="ORF">C8N34_101180</name>
</gene>
<feature type="compositionally biased region" description="Low complexity" evidence="1">
    <location>
        <begin position="112"/>
        <end position="122"/>
    </location>
</feature>
<feature type="region of interest" description="Disordered" evidence="1">
    <location>
        <begin position="43"/>
        <end position="77"/>
    </location>
</feature>
<sequence length="164" mass="16873">MTPVTCSPLRQPMAYAQNSGPAAAAAPVGCAVTRVPVLQTSCDTPPPALPAGMRVSRRSGDWGDAGQSGRKAAGAAHLTGRTAKGAGDLRFILSRGRQDAGSGFRGTGRAGDAGASSQGQARPRTTGAMIRRICLLRRIAVSYDHRTHGAANPCVSPPYSRSPH</sequence>
<protein>
    <submittedName>
        <fullName evidence="2">Uncharacterized protein</fullName>
    </submittedName>
</protein>
<keyword evidence="3" id="KW-1185">Reference proteome</keyword>
<accession>A0A2T6BB44</accession>
<evidence type="ECO:0000313" key="3">
    <source>
        <dbReference type="Proteomes" id="UP000244224"/>
    </source>
</evidence>
<dbReference type="AlphaFoldDB" id="A0A2T6BB44"/>
<evidence type="ECO:0000256" key="1">
    <source>
        <dbReference type="SAM" id="MobiDB-lite"/>
    </source>
</evidence>
<dbReference type="Proteomes" id="UP000244224">
    <property type="component" value="Unassembled WGS sequence"/>
</dbReference>
<name>A0A2T6BB44_9RHOB</name>
<feature type="region of interest" description="Disordered" evidence="1">
    <location>
        <begin position="98"/>
        <end position="125"/>
    </location>
</feature>
<evidence type="ECO:0000313" key="2">
    <source>
        <dbReference type="EMBL" id="PTX53267.1"/>
    </source>
</evidence>
<comment type="caution">
    <text evidence="2">The sequence shown here is derived from an EMBL/GenBank/DDBJ whole genome shotgun (WGS) entry which is preliminary data.</text>
</comment>
<organism evidence="2 3">
    <name type="scientific">Gemmobacter caeni</name>
    <dbReference type="NCBI Taxonomy" id="589035"/>
    <lineage>
        <taxon>Bacteria</taxon>
        <taxon>Pseudomonadati</taxon>
        <taxon>Pseudomonadota</taxon>
        <taxon>Alphaproteobacteria</taxon>
        <taxon>Rhodobacterales</taxon>
        <taxon>Paracoccaceae</taxon>
        <taxon>Gemmobacter</taxon>
    </lineage>
</organism>
<proteinExistence type="predicted"/>
<dbReference type="EMBL" id="QBKP01000001">
    <property type="protein sequence ID" value="PTX53267.1"/>
    <property type="molecule type" value="Genomic_DNA"/>
</dbReference>
<reference evidence="2 3" key="1">
    <citation type="submission" date="2018-04" db="EMBL/GenBank/DDBJ databases">
        <title>Genomic Encyclopedia of Archaeal and Bacterial Type Strains, Phase II (KMG-II): from individual species to whole genera.</title>
        <authorList>
            <person name="Goeker M."/>
        </authorList>
    </citation>
    <scope>NUCLEOTIDE SEQUENCE [LARGE SCALE GENOMIC DNA]</scope>
    <source>
        <strain evidence="2 3">DSM 21823</strain>
    </source>
</reference>